<keyword evidence="2" id="KW-0813">Transport</keyword>
<comment type="caution">
    <text evidence="7">The sequence shown here is derived from an EMBL/GenBank/DDBJ whole genome shotgun (WGS) entry which is preliminary data.</text>
</comment>
<keyword evidence="5 6" id="KW-0472">Membrane</keyword>
<evidence type="ECO:0000256" key="2">
    <source>
        <dbReference type="ARBA" id="ARBA00022448"/>
    </source>
</evidence>
<sequence length="343" mass="38177">MIAAVSEKDFHTIDTAIMPLLTLGFYALQLDRGNIGNALTDFFLRDVGITQNQFNVGQQLLPLGIIILEMPSNLVLYRIGPVLWLGGQMMAWGLIATFLLGLGEAGFIPGSLYTITRWYKRNETSKRFSIFFLGNMLASATSGLIAFGILRMRGIAGLSGWQWLFILEGVFTVVVGVTFLSFFPKSPSKPTSLFAFGWFTERERQIMVARILRDDPSKSQSRPSISWQETKQAASQALSKFYGTSAKYDLAEQLATSAAHWTDYLRTRPVLSFRVVCPLSGDWNGLRQTRVQCLDLDFLLDAIVLDLILGMGRNTHSGALGNLRLGHLLGTEYWQLESGSVSR</sequence>
<reference evidence="7" key="1">
    <citation type="journal article" date="2021" name="Mol. Plant Pathol.">
        <title>A 20-kb lineage-specific genomic region tames virulence in pathogenic amphidiploid Verticillium longisporum.</title>
        <authorList>
            <person name="Harting R."/>
            <person name="Starke J."/>
            <person name="Kusch H."/>
            <person name="Poggeler S."/>
            <person name="Maurus I."/>
            <person name="Schluter R."/>
            <person name="Landesfeind M."/>
            <person name="Bulla I."/>
            <person name="Nowrousian M."/>
            <person name="de Jonge R."/>
            <person name="Stahlhut G."/>
            <person name="Hoff K.J."/>
            <person name="Asshauer K.P."/>
            <person name="Thurmer A."/>
            <person name="Stanke M."/>
            <person name="Daniel R."/>
            <person name="Morgenstern B."/>
            <person name="Thomma B.P.H.J."/>
            <person name="Kronstad J.W."/>
            <person name="Braus-Stromeyer S.A."/>
            <person name="Braus G.H."/>
        </authorList>
    </citation>
    <scope>NUCLEOTIDE SEQUENCE</scope>
    <source>
        <strain evidence="7">Vl32</strain>
    </source>
</reference>
<evidence type="ECO:0000256" key="3">
    <source>
        <dbReference type="ARBA" id="ARBA00022692"/>
    </source>
</evidence>
<gene>
    <name evidence="7" type="ORF">HYQ45_010113</name>
</gene>
<evidence type="ECO:0000256" key="1">
    <source>
        <dbReference type="ARBA" id="ARBA00004141"/>
    </source>
</evidence>
<evidence type="ECO:0000256" key="4">
    <source>
        <dbReference type="ARBA" id="ARBA00022989"/>
    </source>
</evidence>
<feature type="transmembrane region" description="Helical" evidence="6">
    <location>
        <begin position="128"/>
        <end position="149"/>
    </location>
</feature>
<dbReference type="AlphaFoldDB" id="A0A8I2ZIK0"/>
<dbReference type="EMBL" id="JAEMWZ010000209">
    <property type="protein sequence ID" value="KAG7131273.1"/>
    <property type="molecule type" value="Genomic_DNA"/>
</dbReference>
<dbReference type="GO" id="GO:0022857">
    <property type="term" value="F:transmembrane transporter activity"/>
    <property type="evidence" value="ECO:0007669"/>
    <property type="project" value="InterPro"/>
</dbReference>
<evidence type="ECO:0000313" key="7">
    <source>
        <dbReference type="EMBL" id="KAG7131273.1"/>
    </source>
</evidence>
<feature type="transmembrane region" description="Helical" evidence="6">
    <location>
        <begin position="161"/>
        <end position="183"/>
    </location>
</feature>
<organism evidence="7 8">
    <name type="scientific">Verticillium longisporum</name>
    <name type="common">Verticillium dahliae var. longisporum</name>
    <dbReference type="NCBI Taxonomy" id="100787"/>
    <lineage>
        <taxon>Eukaryota</taxon>
        <taxon>Fungi</taxon>
        <taxon>Dikarya</taxon>
        <taxon>Ascomycota</taxon>
        <taxon>Pezizomycotina</taxon>
        <taxon>Sordariomycetes</taxon>
        <taxon>Hypocreomycetidae</taxon>
        <taxon>Glomerellales</taxon>
        <taxon>Plectosphaerellaceae</taxon>
        <taxon>Verticillium</taxon>
    </lineage>
</organism>
<accession>A0A8I2ZIK0</accession>
<protein>
    <submittedName>
        <fullName evidence="7">MFS-type transporter cnsO like protein</fullName>
    </submittedName>
</protein>
<dbReference type="Proteomes" id="UP000689129">
    <property type="component" value="Unassembled WGS sequence"/>
</dbReference>
<evidence type="ECO:0000256" key="6">
    <source>
        <dbReference type="SAM" id="Phobius"/>
    </source>
</evidence>
<dbReference type="PANTHER" id="PTHR43791">
    <property type="entry name" value="PERMEASE-RELATED"/>
    <property type="match status" value="1"/>
</dbReference>
<evidence type="ECO:0000256" key="5">
    <source>
        <dbReference type="ARBA" id="ARBA00023136"/>
    </source>
</evidence>
<dbReference type="PANTHER" id="PTHR43791:SF32">
    <property type="entry name" value="MAJOR FACILITATOR SUPERFAMILY (MFS) PROFILE DOMAIN-CONTAINING PROTEIN"/>
    <property type="match status" value="1"/>
</dbReference>
<comment type="subcellular location">
    <subcellularLocation>
        <location evidence="1">Membrane</location>
        <topology evidence="1">Multi-pass membrane protein</topology>
    </subcellularLocation>
</comment>
<keyword evidence="4 6" id="KW-1133">Transmembrane helix</keyword>
<dbReference type="OrthoDB" id="2985014at2759"/>
<dbReference type="InterPro" id="IPR011701">
    <property type="entry name" value="MFS"/>
</dbReference>
<name>A0A8I2ZIK0_VERLO</name>
<proteinExistence type="predicted"/>
<evidence type="ECO:0000313" key="8">
    <source>
        <dbReference type="Proteomes" id="UP000689129"/>
    </source>
</evidence>
<keyword evidence="3 6" id="KW-0812">Transmembrane</keyword>
<dbReference type="Pfam" id="PF07690">
    <property type="entry name" value="MFS_1"/>
    <property type="match status" value="1"/>
</dbReference>
<feature type="transmembrane region" description="Helical" evidence="6">
    <location>
        <begin position="91"/>
        <end position="116"/>
    </location>
</feature>
<dbReference type="GO" id="GO:0016020">
    <property type="term" value="C:membrane"/>
    <property type="evidence" value="ECO:0007669"/>
    <property type="project" value="UniProtKB-SubCell"/>
</dbReference>